<keyword evidence="5 6" id="KW-0560">Oxidoreductase</keyword>
<dbReference type="InterPro" id="IPR037069">
    <property type="entry name" value="AcylCoA_DH/ox_N_sf"/>
</dbReference>
<reference evidence="10 11" key="1">
    <citation type="journal article" date="2006" name="J. Bacteriol.">
        <title>Complete genome sequence of the dehalorespiring bacterium Desulfitobacterium hafniense Y51 and comparison with Dehalococcoides ethenogenes 195.</title>
        <authorList>
            <person name="Nonaka H."/>
            <person name="Keresztes G."/>
            <person name="Shinoda Y."/>
            <person name="Ikenaga Y."/>
            <person name="Abe M."/>
            <person name="Naito K."/>
            <person name="Inatomi K."/>
            <person name="Furukawa K."/>
            <person name="Inui M."/>
            <person name="Yukawa H."/>
        </authorList>
    </citation>
    <scope>NUCLEOTIDE SEQUENCE [LARGE SCALE GENOMIC DNA]</scope>
    <source>
        <strain evidence="10 11">Y51</strain>
    </source>
</reference>
<proteinExistence type="inferred from homology"/>
<dbReference type="GO" id="GO:0003995">
    <property type="term" value="F:acyl-CoA dehydrogenase activity"/>
    <property type="evidence" value="ECO:0007669"/>
    <property type="project" value="InterPro"/>
</dbReference>
<dbReference type="KEGG" id="dsy:DSY3800"/>
<dbReference type="EMBL" id="AP008230">
    <property type="protein sequence ID" value="BAE85589.1"/>
    <property type="molecule type" value="Genomic_DNA"/>
</dbReference>
<dbReference type="FunFam" id="1.20.140.10:FF:000001">
    <property type="entry name" value="Acyl-CoA dehydrogenase"/>
    <property type="match status" value="1"/>
</dbReference>
<feature type="domain" description="Acyl-CoA oxidase/dehydrogenase middle" evidence="8">
    <location>
        <begin position="120"/>
        <end position="214"/>
    </location>
</feature>
<evidence type="ECO:0000259" key="7">
    <source>
        <dbReference type="Pfam" id="PF00441"/>
    </source>
</evidence>
<dbReference type="HOGENOM" id="CLU_018204_0_2_9"/>
<keyword evidence="4 6" id="KW-0274">FAD</keyword>
<dbReference type="eggNOG" id="COG1960">
    <property type="taxonomic scope" value="Bacteria"/>
</dbReference>
<dbReference type="AlphaFoldDB" id="Q24QV3"/>
<dbReference type="GO" id="GO:0050660">
    <property type="term" value="F:flavin adenine dinucleotide binding"/>
    <property type="evidence" value="ECO:0007669"/>
    <property type="project" value="InterPro"/>
</dbReference>
<dbReference type="InterPro" id="IPR009100">
    <property type="entry name" value="AcylCoA_DH/oxidase_NM_dom_sf"/>
</dbReference>
<evidence type="ECO:0000313" key="11">
    <source>
        <dbReference type="Proteomes" id="UP000001946"/>
    </source>
</evidence>
<dbReference type="Gene3D" id="1.10.540.10">
    <property type="entry name" value="Acyl-CoA dehydrogenase/oxidase, N-terminal domain"/>
    <property type="match status" value="1"/>
</dbReference>
<dbReference type="Gene3D" id="1.20.140.10">
    <property type="entry name" value="Butyryl-CoA Dehydrogenase, subunit A, domain 3"/>
    <property type="match status" value="1"/>
</dbReference>
<feature type="domain" description="Acyl-CoA dehydrogenase/oxidase N-terminal" evidence="9">
    <location>
        <begin position="6"/>
        <end position="110"/>
    </location>
</feature>
<dbReference type="RefSeq" id="WP_011461386.1">
    <property type="nucleotide sequence ID" value="NC_007907.1"/>
</dbReference>
<evidence type="ECO:0000256" key="2">
    <source>
        <dbReference type="ARBA" id="ARBA00009347"/>
    </source>
</evidence>
<protein>
    <recommendedName>
        <fullName evidence="12">Acyl-CoA dehydrogenase</fullName>
    </recommendedName>
</protein>
<dbReference type="FunFam" id="2.40.110.10:FF:000002">
    <property type="entry name" value="Acyl-CoA dehydrogenase fadE12"/>
    <property type="match status" value="1"/>
</dbReference>
<dbReference type="SUPFAM" id="SSF56645">
    <property type="entry name" value="Acyl-CoA dehydrogenase NM domain-like"/>
    <property type="match status" value="1"/>
</dbReference>
<evidence type="ECO:0000256" key="4">
    <source>
        <dbReference type="ARBA" id="ARBA00022827"/>
    </source>
</evidence>
<evidence type="ECO:0000259" key="9">
    <source>
        <dbReference type="Pfam" id="PF02771"/>
    </source>
</evidence>
<dbReference type="InterPro" id="IPR006091">
    <property type="entry name" value="Acyl-CoA_Oxase/DH_mid-dom"/>
</dbReference>
<comment type="similarity">
    <text evidence="2 6">Belongs to the acyl-CoA dehydrogenase family.</text>
</comment>
<evidence type="ECO:0000313" key="10">
    <source>
        <dbReference type="EMBL" id="BAE85589.1"/>
    </source>
</evidence>
<gene>
    <name evidence="10" type="ordered locus">DSY3800</name>
</gene>
<dbReference type="InterPro" id="IPR046373">
    <property type="entry name" value="Acyl-CoA_Oxase/DH_mid-dom_sf"/>
</dbReference>
<evidence type="ECO:0000256" key="5">
    <source>
        <dbReference type="ARBA" id="ARBA00023002"/>
    </source>
</evidence>
<dbReference type="InterPro" id="IPR006089">
    <property type="entry name" value="Acyl-CoA_DH_CS"/>
</dbReference>
<feature type="domain" description="Acyl-CoA dehydrogenase/oxidase C-terminal" evidence="7">
    <location>
        <begin position="226"/>
        <end position="375"/>
    </location>
</feature>
<name>Q24QV3_DESHY</name>
<keyword evidence="11" id="KW-1185">Reference proteome</keyword>
<dbReference type="Pfam" id="PF00441">
    <property type="entry name" value="Acyl-CoA_dh_1"/>
    <property type="match status" value="1"/>
</dbReference>
<dbReference type="PROSITE" id="PS00073">
    <property type="entry name" value="ACYL_COA_DH_2"/>
    <property type="match status" value="1"/>
</dbReference>
<dbReference type="CDD" id="cd00567">
    <property type="entry name" value="ACAD"/>
    <property type="match status" value="1"/>
</dbReference>
<dbReference type="PANTHER" id="PTHR43884:SF12">
    <property type="entry name" value="ISOVALERYL-COA DEHYDROGENASE, MITOCHONDRIAL-RELATED"/>
    <property type="match status" value="1"/>
</dbReference>
<dbReference type="Pfam" id="PF02771">
    <property type="entry name" value="Acyl-CoA_dh_N"/>
    <property type="match status" value="1"/>
</dbReference>
<dbReference type="Gene3D" id="2.40.110.10">
    <property type="entry name" value="Butyryl-CoA Dehydrogenase, subunit A, domain 2"/>
    <property type="match status" value="1"/>
</dbReference>
<dbReference type="Pfam" id="PF02770">
    <property type="entry name" value="Acyl-CoA_dh_M"/>
    <property type="match status" value="1"/>
</dbReference>
<keyword evidence="3 6" id="KW-0285">Flavoprotein</keyword>
<dbReference type="STRING" id="138119.DSY3800"/>
<evidence type="ECO:0000256" key="1">
    <source>
        <dbReference type="ARBA" id="ARBA00001974"/>
    </source>
</evidence>
<evidence type="ECO:0000259" key="8">
    <source>
        <dbReference type="Pfam" id="PF02770"/>
    </source>
</evidence>
<dbReference type="InterPro" id="IPR013786">
    <property type="entry name" value="AcylCoA_DH/ox_N"/>
</dbReference>
<dbReference type="InterPro" id="IPR009075">
    <property type="entry name" value="AcylCo_DH/oxidase_C"/>
</dbReference>
<comment type="cofactor">
    <cofactor evidence="1 6">
        <name>FAD</name>
        <dbReference type="ChEBI" id="CHEBI:57692"/>
    </cofactor>
</comment>
<dbReference type="Proteomes" id="UP000001946">
    <property type="component" value="Chromosome"/>
</dbReference>
<accession>Q24QV3</accession>
<dbReference type="SUPFAM" id="SSF47203">
    <property type="entry name" value="Acyl-CoA dehydrogenase C-terminal domain-like"/>
    <property type="match status" value="1"/>
</dbReference>
<organism evidence="10 11">
    <name type="scientific">Desulfitobacterium hafniense (strain Y51)</name>
    <dbReference type="NCBI Taxonomy" id="138119"/>
    <lineage>
        <taxon>Bacteria</taxon>
        <taxon>Bacillati</taxon>
        <taxon>Bacillota</taxon>
        <taxon>Clostridia</taxon>
        <taxon>Eubacteriales</taxon>
        <taxon>Desulfitobacteriaceae</taxon>
        <taxon>Desulfitobacterium</taxon>
    </lineage>
</organism>
<evidence type="ECO:0000256" key="6">
    <source>
        <dbReference type="RuleBase" id="RU362125"/>
    </source>
</evidence>
<dbReference type="PANTHER" id="PTHR43884">
    <property type="entry name" value="ACYL-COA DEHYDROGENASE"/>
    <property type="match status" value="1"/>
</dbReference>
<dbReference type="NCBIfam" id="NF008997">
    <property type="entry name" value="PRK12341.1"/>
    <property type="match status" value="1"/>
</dbReference>
<dbReference type="PIRSF" id="PIRSF016578">
    <property type="entry name" value="HsaA"/>
    <property type="match status" value="1"/>
</dbReference>
<sequence length="379" mass="42939">MDFKKTEEQELLLESFRELLARECTEEYLKECDEKHQNPTKLWQAFSDNGFSSLGIPEEYGGTPVDNVTLMMLVEEYGKAGGPWGWPYFIMVDDILTFGSEEQKKISLEYFQKGRLAFTLLITEPGAGSDNNSLTTTATRKNGKVYINGHKTFISGAVEADYFLVMTRDLSNPVPAQAMSMWWVPKNAKGITIEPVRKIGWHALSNSEIYLDNVEVEEKDLIGVEGKGFIQLLKNFEMERLTLAAIVLGYAEAAFEDAIHYANQRMQFGKKIGEFQLIQEKLTYMALKIENMRNMVYKGAWAKDNGLPVIIPSAMAKLYCAQSAFEVVDDAMQVLGGIGYTEDHRVSRLWRDTRVYRLAGGTDQIMIHIAGRALLKQYK</sequence>
<evidence type="ECO:0000256" key="3">
    <source>
        <dbReference type="ARBA" id="ARBA00022630"/>
    </source>
</evidence>
<evidence type="ECO:0008006" key="12">
    <source>
        <dbReference type="Google" id="ProtNLM"/>
    </source>
</evidence>
<dbReference type="InterPro" id="IPR036250">
    <property type="entry name" value="AcylCo_DH-like_C"/>
</dbReference>